<organism evidence="1">
    <name type="scientific">Sesamum latifolium</name>
    <dbReference type="NCBI Taxonomy" id="2727402"/>
    <lineage>
        <taxon>Eukaryota</taxon>
        <taxon>Viridiplantae</taxon>
        <taxon>Streptophyta</taxon>
        <taxon>Embryophyta</taxon>
        <taxon>Tracheophyta</taxon>
        <taxon>Spermatophyta</taxon>
        <taxon>Magnoliopsida</taxon>
        <taxon>eudicotyledons</taxon>
        <taxon>Gunneridae</taxon>
        <taxon>Pentapetalae</taxon>
        <taxon>asterids</taxon>
        <taxon>lamiids</taxon>
        <taxon>Lamiales</taxon>
        <taxon>Pedaliaceae</taxon>
        <taxon>Sesamum</taxon>
    </lineage>
</organism>
<dbReference type="InterPro" id="IPR011990">
    <property type="entry name" value="TPR-like_helical_dom_sf"/>
</dbReference>
<dbReference type="Gene3D" id="1.25.40.10">
    <property type="entry name" value="Tetratricopeptide repeat domain"/>
    <property type="match status" value="1"/>
</dbReference>
<accession>A0AAW2SUH1</accession>
<reference evidence="1" key="2">
    <citation type="journal article" date="2024" name="Plant">
        <title>Genomic evolution and insights into agronomic trait innovations of Sesamum species.</title>
        <authorList>
            <person name="Miao H."/>
            <person name="Wang L."/>
            <person name="Qu L."/>
            <person name="Liu H."/>
            <person name="Sun Y."/>
            <person name="Le M."/>
            <person name="Wang Q."/>
            <person name="Wei S."/>
            <person name="Zheng Y."/>
            <person name="Lin W."/>
            <person name="Duan Y."/>
            <person name="Cao H."/>
            <person name="Xiong S."/>
            <person name="Wang X."/>
            <person name="Wei L."/>
            <person name="Li C."/>
            <person name="Ma Q."/>
            <person name="Ju M."/>
            <person name="Zhao R."/>
            <person name="Li G."/>
            <person name="Mu C."/>
            <person name="Tian Q."/>
            <person name="Mei H."/>
            <person name="Zhang T."/>
            <person name="Gao T."/>
            <person name="Zhang H."/>
        </authorList>
    </citation>
    <scope>NUCLEOTIDE SEQUENCE</scope>
    <source>
        <strain evidence="1">KEN1</strain>
    </source>
</reference>
<dbReference type="AlphaFoldDB" id="A0AAW2SUH1"/>
<proteinExistence type="predicted"/>
<gene>
    <name evidence="1" type="ORF">Slati_4487800</name>
</gene>
<dbReference type="GO" id="GO:0009451">
    <property type="term" value="P:RNA modification"/>
    <property type="evidence" value="ECO:0007669"/>
    <property type="project" value="InterPro"/>
</dbReference>
<sequence>MVDLFGRSGCLHEAESLVLSMPFAPDGGIWGSLLTACKMHNNAEMGIKIAKRAIETDQKMMASIICKKQQMTMTYDRSCIEMMFSKMIPSAFHLQG</sequence>
<protein>
    <submittedName>
        <fullName evidence="1">Pentatricopeptide repeat-containing protein</fullName>
    </submittedName>
</protein>
<dbReference type="PANTHER" id="PTHR47926">
    <property type="entry name" value="PENTATRICOPEPTIDE REPEAT-CONTAINING PROTEIN"/>
    <property type="match status" value="1"/>
</dbReference>
<name>A0AAW2SUH1_9LAMI</name>
<dbReference type="PANTHER" id="PTHR47926:SF397">
    <property type="entry name" value="(WILD MALAYSIAN BANANA) HYPOTHETICAL PROTEIN"/>
    <property type="match status" value="1"/>
</dbReference>
<evidence type="ECO:0000313" key="1">
    <source>
        <dbReference type="EMBL" id="KAL0395216.1"/>
    </source>
</evidence>
<comment type="caution">
    <text evidence="1">The sequence shown here is derived from an EMBL/GenBank/DDBJ whole genome shotgun (WGS) entry which is preliminary data.</text>
</comment>
<dbReference type="GO" id="GO:0003723">
    <property type="term" value="F:RNA binding"/>
    <property type="evidence" value="ECO:0007669"/>
    <property type="project" value="InterPro"/>
</dbReference>
<dbReference type="EMBL" id="JACGWN010000016">
    <property type="protein sequence ID" value="KAL0395216.1"/>
    <property type="molecule type" value="Genomic_DNA"/>
</dbReference>
<reference evidence="1" key="1">
    <citation type="submission" date="2020-06" db="EMBL/GenBank/DDBJ databases">
        <authorList>
            <person name="Li T."/>
            <person name="Hu X."/>
            <person name="Zhang T."/>
            <person name="Song X."/>
            <person name="Zhang H."/>
            <person name="Dai N."/>
            <person name="Sheng W."/>
            <person name="Hou X."/>
            <person name="Wei L."/>
        </authorList>
    </citation>
    <scope>NUCLEOTIDE SEQUENCE</scope>
    <source>
        <strain evidence="1">KEN1</strain>
        <tissue evidence="1">Leaf</tissue>
    </source>
</reference>
<dbReference type="InterPro" id="IPR046960">
    <property type="entry name" value="PPR_At4g14850-like_plant"/>
</dbReference>